<dbReference type="Proteomes" id="UP000221024">
    <property type="component" value="Unassembled WGS sequence"/>
</dbReference>
<gene>
    <name evidence="1" type="ORF">CRI93_06390</name>
</gene>
<comment type="caution">
    <text evidence="1">The sequence shown here is derived from an EMBL/GenBank/DDBJ whole genome shotgun (WGS) entry which is preliminary data.</text>
</comment>
<name>A0A2H3P7L6_9BACT</name>
<organism evidence="1 2">
    <name type="scientific">Longimonas halophila</name>
    <dbReference type="NCBI Taxonomy" id="1469170"/>
    <lineage>
        <taxon>Bacteria</taxon>
        <taxon>Pseudomonadati</taxon>
        <taxon>Rhodothermota</taxon>
        <taxon>Rhodothermia</taxon>
        <taxon>Rhodothermales</taxon>
        <taxon>Salisaetaceae</taxon>
        <taxon>Longimonas</taxon>
    </lineage>
</organism>
<dbReference type="Pfam" id="PF17170">
    <property type="entry name" value="DUF5128"/>
    <property type="match status" value="1"/>
</dbReference>
<dbReference type="AlphaFoldDB" id="A0A2H3P7L6"/>
<keyword evidence="2" id="KW-1185">Reference proteome</keyword>
<dbReference type="OrthoDB" id="823219at2"/>
<dbReference type="RefSeq" id="WP_098061793.1">
    <property type="nucleotide sequence ID" value="NZ_PDEP01000005.1"/>
</dbReference>
<evidence type="ECO:0000313" key="1">
    <source>
        <dbReference type="EMBL" id="PEN07605.1"/>
    </source>
</evidence>
<protein>
    <recommendedName>
        <fullName evidence="3">6-bladed beta-propeller</fullName>
    </recommendedName>
</protein>
<dbReference type="EMBL" id="PDEP01000005">
    <property type="protein sequence ID" value="PEN07605.1"/>
    <property type="molecule type" value="Genomic_DNA"/>
</dbReference>
<dbReference type="SUPFAM" id="SSF50969">
    <property type="entry name" value="YVTN repeat-like/Quinoprotein amine dehydrogenase"/>
    <property type="match status" value="1"/>
</dbReference>
<accession>A0A2H3P7L6</accession>
<proteinExistence type="predicted"/>
<evidence type="ECO:0008006" key="3">
    <source>
        <dbReference type="Google" id="ProtNLM"/>
    </source>
</evidence>
<dbReference type="InterPro" id="IPR011044">
    <property type="entry name" value="Quino_amine_DH_bsu"/>
</dbReference>
<sequence>MLLFCFKRSYLKMRVAMQTKPLFAIITLIVLLCCGITTHDNQGSAYTSSNNLNPENASVADVPEVIQPDWEELWRTADDIHPDYFLADPRFIDVHDGAVLVGDFRGERPLWIFNATDGSFEQHVGEEGSGPGQIEWLGSFHIIQDEYIALRDVQNQLLSIFDRDTGTFMHRVNVPVPFQPGIGNAKIVRRPSDPNVLAHAHALQINEDERIVIDELAWEVQLSEFGDAFVPFEENFVAKKGPTVLDEGTAYMGFEHASHIVAISETGEVVFNTSAPHDVNPPDFLGAREGVDMMEPPRNVYPTMTLRLDTDNQYVYALHSGAVVNEENDMQDVLTSTRVDVFDKETGAYQFQFTLPFPVHDLEIDSDRVYLLALSQGGAVAFEKPEMLL</sequence>
<evidence type="ECO:0000313" key="2">
    <source>
        <dbReference type="Proteomes" id="UP000221024"/>
    </source>
</evidence>
<reference evidence="1 2" key="1">
    <citation type="submission" date="2017-10" db="EMBL/GenBank/DDBJ databases">
        <title>Draft genome of Longimonas halophila.</title>
        <authorList>
            <person name="Goh K.M."/>
            <person name="Shamsir M.S."/>
            <person name="Lim S.W."/>
        </authorList>
    </citation>
    <scope>NUCLEOTIDE SEQUENCE [LARGE SCALE GENOMIC DNA]</scope>
    <source>
        <strain evidence="1 2">KCTC 42399</strain>
    </source>
</reference>